<feature type="domain" description="NAD(P) transhydrogenase alpha subunit C-terminal" evidence="13">
    <location>
        <begin position="8"/>
        <end position="90"/>
    </location>
</feature>
<evidence type="ECO:0000256" key="3">
    <source>
        <dbReference type="ARBA" id="ARBA00022475"/>
    </source>
</evidence>
<proteinExistence type="predicted"/>
<dbReference type="PANTHER" id="PTHR10160">
    <property type="entry name" value="NAD(P) TRANSHYDROGENASE"/>
    <property type="match status" value="1"/>
</dbReference>
<evidence type="ECO:0000256" key="11">
    <source>
        <dbReference type="ARBA" id="ARBA00048202"/>
    </source>
</evidence>
<evidence type="ECO:0000256" key="12">
    <source>
        <dbReference type="SAM" id="Phobius"/>
    </source>
</evidence>
<evidence type="ECO:0000256" key="1">
    <source>
        <dbReference type="ARBA" id="ARBA00004429"/>
    </source>
</evidence>
<comment type="catalytic activity">
    <reaction evidence="11">
        <text>NAD(+) + NADPH + H(+)(in) = NADH + NADP(+) + H(+)(out)</text>
        <dbReference type="Rhea" id="RHEA:47992"/>
        <dbReference type="ChEBI" id="CHEBI:15378"/>
        <dbReference type="ChEBI" id="CHEBI:57540"/>
        <dbReference type="ChEBI" id="CHEBI:57783"/>
        <dbReference type="ChEBI" id="CHEBI:57945"/>
        <dbReference type="ChEBI" id="CHEBI:58349"/>
        <dbReference type="EC" id="7.1.1.1"/>
    </reaction>
</comment>
<dbReference type="GO" id="GO:0005886">
    <property type="term" value="C:plasma membrane"/>
    <property type="evidence" value="ECO:0007669"/>
    <property type="project" value="UniProtKB-SubCell"/>
</dbReference>
<feature type="transmembrane region" description="Helical" evidence="12">
    <location>
        <begin position="33"/>
        <end position="51"/>
    </location>
</feature>
<evidence type="ECO:0000256" key="8">
    <source>
        <dbReference type="ARBA" id="ARBA00022989"/>
    </source>
</evidence>
<dbReference type="GO" id="GO:0008750">
    <property type="term" value="F:proton-translocating NAD(P)+ transhydrogenase activity"/>
    <property type="evidence" value="ECO:0007669"/>
    <property type="project" value="UniProtKB-EC"/>
</dbReference>
<evidence type="ECO:0000256" key="10">
    <source>
        <dbReference type="ARBA" id="ARBA00023136"/>
    </source>
</evidence>
<comment type="subcellular location">
    <subcellularLocation>
        <location evidence="1">Cell inner membrane</location>
        <topology evidence="1">Multi-pass membrane protein</topology>
    </subcellularLocation>
</comment>
<keyword evidence="7" id="KW-1278">Translocase</keyword>
<evidence type="ECO:0000256" key="9">
    <source>
        <dbReference type="ARBA" id="ARBA00023027"/>
    </source>
</evidence>
<keyword evidence="8 12" id="KW-1133">Transmembrane helix</keyword>
<reference evidence="14" key="1">
    <citation type="submission" date="2018-06" db="EMBL/GenBank/DDBJ databases">
        <authorList>
            <person name="Zhirakovskaya E."/>
        </authorList>
    </citation>
    <scope>NUCLEOTIDE SEQUENCE</scope>
</reference>
<protein>
    <recommendedName>
        <fullName evidence="2">proton-translocating NAD(P)(+) transhydrogenase</fullName>
        <ecNumber evidence="2">7.1.1.1</ecNumber>
    </recommendedName>
</protein>
<dbReference type="PANTHER" id="PTHR10160:SF19">
    <property type="entry name" value="PROTON-TRANSLOCATING NAD(P)(+) TRANSHYDROGENASE"/>
    <property type="match status" value="1"/>
</dbReference>
<dbReference type="Pfam" id="PF12769">
    <property type="entry name" value="PNTB_4TM"/>
    <property type="match status" value="1"/>
</dbReference>
<keyword evidence="4" id="KW-0997">Cell inner membrane</keyword>
<dbReference type="EMBL" id="UOEY01000021">
    <property type="protein sequence ID" value="VAW35807.1"/>
    <property type="molecule type" value="Genomic_DNA"/>
</dbReference>
<gene>
    <name evidence="14" type="ORF">MNBD_DELTA04-733</name>
</gene>
<accession>A0A3B0VC72</accession>
<dbReference type="InterPro" id="IPR024605">
    <property type="entry name" value="NADP_transhyd_a_C"/>
</dbReference>
<dbReference type="EC" id="7.1.1.1" evidence="2"/>
<evidence type="ECO:0000313" key="14">
    <source>
        <dbReference type="EMBL" id="VAW35807.1"/>
    </source>
</evidence>
<keyword evidence="6" id="KW-0521">NADP</keyword>
<evidence type="ECO:0000256" key="7">
    <source>
        <dbReference type="ARBA" id="ARBA00022967"/>
    </source>
</evidence>
<evidence type="ECO:0000256" key="4">
    <source>
        <dbReference type="ARBA" id="ARBA00022519"/>
    </source>
</evidence>
<dbReference type="GO" id="GO:0006740">
    <property type="term" value="P:NADPH regeneration"/>
    <property type="evidence" value="ECO:0007669"/>
    <property type="project" value="TreeGrafter"/>
</dbReference>
<keyword evidence="14" id="KW-0560">Oxidoreductase</keyword>
<dbReference type="AlphaFoldDB" id="A0A3B0VC72"/>
<keyword evidence="9" id="KW-0520">NAD</keyword>
<keyword evidence="10 12" id="KW-0472">Membrane</keyword>
<keyword evidence="5 12" id="KW-0812">Transmembrane</keyword>
<name>A0A3B0VC72_9ZZZZ</name>
<evidence type="ECO:0000256" key="5">
    <source>
        <dbReference type="ARBA" id="ARBA00022692"/>
    </source>
</evidence>
<keyword evidence="3" id="KW-1003">Cell membrane</keyword>
<evidence type="ECO:0000259" key="13">
    <source>
        <dbReference type="Pfam" id="PF12769"/>
    </source>
</evidence>
<evidence type="ECO:0000256" key="6">
    <source>
        <dbReference type="ARBA" id="ARBA00022857"/>
    </source>
</evidence>
<dbReference type="GO" id="GO:0016491">
    <property type="term" value="F:oxidoreductase activity"/>
    <property type="evidence" value="ECO:0007669"/>
    <property type="project" value="UniProtKB-KW"/>
</dbReference>
<dbReference type="GO" id="GO:0050661">
    <property type="term" value="F:NADP binding"/>
    <property type="evidence" value="ECO:0007669"/>
    <property type="project" value="TreeGrafter"/>
</dbReference>
<organism evidence="14">
    <name type="scientific">hydrothermal vent metagenome</name>
    <dbReference type="NCBI Taxonomy" id="652676"/>
    <lineage>
        <taxon>unclassified sequences</taxon>
        <taxon>metagenomes</taxon>
        <taxon>ecological metagenomes</taxon>
    </lineage>
</organism>
<evidence type="ECO:0000256" key="2">
    <source>
        <dbReference type="ARBA" id="ARBA00012943"/>
    </source>
</evidence>
<sequence length="97" mass="10295">MEAVFLSFVFVLSIFLGFELISKVPSTLHTPLMSGSNAISGITLIGALATLKTEHTSFAIVLGTLAVIFATINVVGGYAVTDRMLEMFKKKDKGGAK</sequence>
<feature type="transmembrane region" description="Helical" evidence="12">
    <location>
        <begin position="58"/>
        <end position="80"/>
    </location>
</feature>